<evidence type="ECO:0000256" key="1">
    <source>
        <dbReference type="SAM" id="Coils"/>
    </source>
</evidence>
<gene>
    <name evidence="4" type="ORF">RSOLAG22IIIB_05730</name>
</gene>
<feature type="region of interest" description="Disordered" evidence="2">
    <location>
        <begin position="186"/>
        <end position="209"/>
    </location>
</feature>
<dbReference type="EMBL" id="CYGV01001500">
    <property type="protein sequence ID" value="CUA74835.1"/>
    <property type="molecule type" value="Genomic_DNA"/>
</dbReference>
<organism evidence="4 5">
    <name type="scientific">Rhizoctonia solani</name>
    <dbReference type="NCBI Taxonomy" id="456999"/>
    <lineage>
        <taxon>Eukaryota</taxon>
        <taxon>Fungi</taxon>
        <taxon>Dikarya</taxon>
        <taxon>Basidiomycota</taxon>
        <taxon>Agaricomycotina</taxon>
        <taxon>Agaricomycetes</taxon>
        <taxon>Cantharellales</taxon>
        <taxon>Ceratobasidiaceae</taxon>
        <taxon>Rhizoctonia</taxon>
    </lineage>
</organism>
<protein>
    <submittedName>
        <fullName evidence="4">Meiotic nuclear division protein 1 homolog</fullName>
    </submittedName>
</protein>
<keyword evidence="5" id="KW-1185">Reference proteome</keyword>
<accession>A0A0K6G8L3</accession>
<dbReference type="InterPro" id="IPR040453">
    <property type="entry name" value="Mnd1_HTH"/>
</dbReference>
<feature type="coiled-coil region" evidence="1">
    <location>
        <begin position="85"/>
        <end position="126"/>
    </location>
</feature>
<sequence length="673" mass="75386">MAPRGLSAEEKRVKLVELFHETRDFYQLKELEKLAPKMKGIVSQSVKEVLQSLVDDNLVQMDKIGSSNFFWSFPSARGATLTGNLTSAKDELASLESKITSLTSEIENEAAQREDTEDRRASLAQLAHNRATLSELESEMAQYGLADPVVLERKRRAVVLGREAACRWTVRSLARVEAAVITEAAATPSEEAGPEGPMTKTYRRSGVTSWSSSGRCKTVVTPPAIMTPAPGSGVYNFSPSVYADRYVALIYRMASEGSAQELMSEDVISYDSDSDTATCGGTILEKYVASLHLPDRVGGLEDEDIMMRIMKLLRTEDIPIPEYHSKIFHSYIGFISINHFILAILVGVLSRLDMLQYFIRLAQYDSDKIITRSLSEVVAHELRSTMSPDGYGINPSSGVALPLYRRGILLPEIGGVKHDDLEYVFGLVWSDRKGFIQLLSSNPFYAFGWSSVFCLIFKTFEKRKASTTGEQWAQLWYLLYRYRLFAPLVEEGLAQVLCSEIETRVRFHEFAGFSEIDGPFDEEDSRMIVRGYIKKMTRPEAEFPTPESPIQLMRVPYEAMHHMRVYELAAECAQATLPYTWIDIAALNIRCTYNVNDAKKAVDGIHMHVCQVVTQFKEILDVDVAYMTPKHISEFLHALDKGDFIAAIGRALLAFGTYFAGKVKMEVVVSGVT</sequence>
<dbReference type="Proteomes" id="UP000044841">
    <property type="component" value="Unassembled WGS sequence"/>
</dbReference>
<keyword evidence="1" id="KW-0175">Coiled coil</keyword>
<evidence type="ECO:0000259" key="3">
    <source>
        <dbReference type="Pfam" id="PF03962"/>
    </source>
</evidence>
<name>A0A0K6G8L3_9AGAM</name>
<evidence type="ECO:0000313" key="5">
    <source>
        <dbReference type="Proteomes" id="UP000044841"/>
    </source>
</evidence>
<feature type="domain" description="Mnd1 HTH" evidence="3">
    <location>
        <begin position="15"/>
        <end position="74"/>
    </location>
</feature>
<evidence type="ECO:0000313" key="4">
    <source>
        <dbReference type="EMBL" id="CUA74835.1"/>
    </source>
</evidence>
<reference evidence="4 5" key="1">
    <citation type="submission" date="2015-07" db="EMBL/GenBank/DDBJ databases">
        <authorList>
            <person name="Noorani M."/>
        </authorList>
    </citation>
    <scope>NUCLEOTIDE SEQUENCE [LARGE SCALE GENOMIC DNA]</scope>
    <source>
        <strain evidence="4">BBA 69670</strain>
    </source>
</reference>
<proteinExistence type="predicted"/>
<evidence type="ECO:0000256" key="2">
    <source>
        <dbReference type="SAM" id="MobiDB-lite"/>
    </source>
</evidence>
<dbReference type="AlphaFoldDB" id="A0A0K6G8L3"/>
<dbReference type="Pfam" id="PF03962">
    <property type="entry name" value="Mnd1"/>
    <property type="match status" value="1"/>
</dbReference>